<evidence type="ECO:0000313" key="8">
    <source>
        <dbReference type="Proteomes" id="UP000464054"/>
    </source>
</evidence>
<evidence type="ECO:0000313" key="6">
    <source>
        <dbReference type="EMBL" id="MFJ5321829.1"/>
    </source>
</evidence>
<reference evidence="7" key="2">
    <citation type="journal article" date="2022" name="Plant Pathol J">
        <title>Comparative Genomic Analysis of Pathogenic Factors of Pectobacterium Species Isolated in South Korea Using Whole-Genome Sequencing.</title>
        <authorList>
            <person name="Jee S."/>
            <person name="Kang I.J."/>
            <person name="Bak G."/>
            <person name="Kang S."/>
            <person name="Lee J."/>
            <person name="Heu S."/>
            <person name="Hwang I."/>
        </authorList>
    </citation>
    <scope>NUCLEOTIDE SEQUENCE</scope>
    <source>
        <strain evidence="7">PZ1</strain>
    </source>
</reference>
<keyword evidence="9" id="KW-1185">Reference proteome</keyword>
<accession>A0AAP9IF32</accession>
<name>A0AAP9IF32_9GAMM</name>
<evidence type="ECO:0000256" key="1">
    <source>
        <dbReference type="ARBA" id="ARBA00022898"/>
    </source>
</evidence>
<keyword evidence="1 4" id="KW-0663">Pyridoxal phosphate</keyword>
<dbReference type="PIRSF" id="PIRSF000390">
    <property type="entry name" value="PLP_StrS"/>
    <property type="match status" value="1"/>
</dbReference>
<dbReference type="SUPFAM" id="SSF53383">
    <property type="entry name" value="PLP-dependent transferases"/>
    <property type="match status" value="1"/>
</dbReference>
<reference evidence="6 9" key="3">
    <citation type="submission" date="2024-10" db="EMBL/GenBank/DDBJ databases">
        <authorList>
            <person name="Lu C.-H."/>
        </authorList>
    </citation>
    <scope>NUCLEOTIDE SEQUENCE [LARGE SCALE GENOMIC DNA]</scope>
    <source>
        <strain evidence="6 9">22QBSP01-2</strain>
    </source>
</reference>
<comment type="similarity">
    <text evidence="2 5">Belongs to the DegT/DnrJ/EryC1 family.</text>
</comment>
<dbReference type="InterPro" id="IPR015424">
    <property type="entry name" value="PyrdxlP-dep_Trfase"/>
</dbReference>
<dbReference type="InterPro" id="IPR015421">
    <property type="entry name" value="PyrdxlP-dep_Trfase_major"/>
</dbReference>
<dbReference type="InterPro" id="IPR015422">
    <property type="entry name" value="PyrdxlP-dep_Trfase_small"/>
</dbReference>
<dbReference type="GO" id="GO:0030170">
    <property type="term" value="F:pyridoxal phosphate binding"/>
    <property type="evidence" value="ECO:0007669"/>
    <property type="project" value="TreeGrafter"/>
</dbReference>
<protein>
    <submittedName>
        <fullName evidence="7">Aminotransferase class I/II-fold pyridoxal phosphate-dependent enzyme</fullName>
    </submittedName>
    <submittedName>
        <fullName evidence="6">DegT/DnrJ/EryC1/StrS family aminotransferase</fullName>
    </submittedName>
</protein>
<evidence type="ECO:0000313" key="7">
    <source>
        <dbReference type="EMBL" id="QHQ23231.1"/>
    </source>
</evidence>
<dbReference type="Proteomes" id="UP001617714">
    <property type="component" value="Unassembled WGS sequence"/>
</dbReference>
<sequence>MIKVSKQTISQRDENALIQALRDEFLTGGISVSKFEQRFASFVGCKEAIAVSSGTAALHLASIILGLKAGDAVFVPCNTFAATINSIIYVGATPIIVDVDLKDGNMCPQSLLDGIQLACNLKLNAKAVFVVHFAGHPANMISITEIAKQNGIDVVEDSCHALGAQVKSFQNSNFQHCGTQGDLAVWSFHPTKHITTGEGGMLTTNNSELASKARMYRNHGIFRDEGNQQKYPWLYDIKVIGHNFRMSDLNAALGISQLESIEDKLTRHRAVASMYHDFLKGFNLVEPLGEPQSERHKHAYHIFPVKIDFKGEGFFRGKLMSYLLGQGIQTQVHYIPLHFHSAYRAMSIPKVNLKNGEKLYTSILSLPMHEGVSDQDVVKVISLLEKGLKQC</sequence>
<dbReference type="RefSeq" id="WP_039487382.1">
    <property type="nucleotide sequence ID" value="NZ_CP046377.1"/>
</dbReference>
<dbReference type="InterPro" id="IPR000653">
    <property type="entry name" value="DegT/StrS_aminotransferase"/>
</dbReference>
<gene>
    <name evidence="6" type="ORF">ACIPSN_10755</name>
    <name evidence="7" type="ORF">GMX10_03405</name>
</gene>
<dbReference type="EMBL" id="CP046377">
    <property type="protein sequence ID" value="QHQ23231.1"/>
    <property type="molecule type" value="Genomic_DNA"/>
</dbReference>
<dbReference type="AlphaFoldDB" id="A0AAP9IF32"/>
<feature type="modified residue" description="N6-(pyridoxal phosphate)lysine" evidence="4">
    <location>
        <position position="192"/>
    </location>
</feature>
<dbReference type="Gene3D" id="3.90.1150.10">
    <property type="entry name" value="Aspartate Aminotransferase, domain 1"/>
    <property type="match status" value="1"/>
</dbReference>
<reference evidence="8" key="1">
    <citation type="submission" date="2019-11" db="EMBL/GenBank/DDBJ databases">
        <authorList>
            <person name="Jee S."/>
        </authorList>
    </citation>
    <scope>NUCLEOTIDE SEQUENCE [LARGE SCALE GENOMIC DNA]</scope>
    <source>
        <strain evidence="8">PZ1</strain>
    </source>
</reference>
<evidence type="ECO:0000256" key="2">
    <source>
        <dbReference type="ARBA" id="ARBA00037999"/>
    </source>
</evidence>
<evidence type="ECO:0000256" key="4">
    <source>
        <dbReference type="PIRSR" id="PIRSR000390-2"/>
    </source>
</evidence>
<evidence type="ECO:0000256" key="5">
    <source>
        <dbReference type="RuleBase" id="RU004508"/>
    </source>
</evidence>
<dbReference type="CDD" id="cd00616">
    <property type="entry name" value="AHBA_syn"/>
    <property type="match status" value="1"/>
</dbReference>
<dbReference type="Proteomes" id="UP000464054">
    <property type="component" value="Chromosome"/>
</dbReference>
<dbReference type="PANTHER" id="PTHR30244:SF34">
    <property type="entry name" value="DTDP-4-AMINO-4,6-DIDEOXYGALACTOSE TRANSAMINASE"/>
    <property type="match status" value="1"/>
</dbReference>
<evidence type="ECO:0000313" key="9">
    <source>
        <dbReference type="Proteomes" id="UP001617714"/>
    </source>
</evidence>
<dbReference type="GO" id="GO:0008483">
    <property type="term" value="F:transaminase activity"/>
    <property type="evidence" value="ECO:0007669"/>
    <property type="project" value="UniProtKB-KW"/>
</dbReference>
<dbReference type="PANTHER" id="PTHR30244">
    <property type="entry name" value="TRANSAMINASE"/>
    <property type="match status" value="1"/>
</dbReference>
<dbReference type="GO" id="GO:0000271">
    <property type="term" value="P:polysaccharide biosynthetic process"/>
    <property type="evidence" value="ECO:0007669"/>
    <property type="project" value="TreeGrafter"/>
</dbReference>
<evidence type="ECO:0000256" key="3">
    <source>
        <dbReference type="PIRSR" id="PIRSR000390-1"/>
    </source>
</evidence>
<dbReference type="EMBL" id="JBIXKD010000009">
    <property type="protein sequence ID" value="MFJ5321829.1"/>
    <property type="molecule type" value="Genomic_DNA"/>
</dbReference>
<dbReference type="Pfam" id="PF01041">
    <property type="entry name" value="DegT_DnrJ_EryC1"/>
    <property type="match status" value="1"/>
</dbReference>
<feature type="active site" description="Proton acceptor" evidence="3">
    <location>
        <position position="192"/>
    </location>
</feature>
<dbReference type="Gene3D" id="3.40.640.10">
    <property type="entry name" value="Type I PLP-dependent aspartate aminotransferase-like (Major domain)"/>
    <property type="match status" value="1"/>
</dbReference>
<keyword evidence="7" id="KW-0032">Aminotransferase</keyword>
<keyword evidence="7" id="KW-0808">Transferase</keyword>
<organism evidence="7 8">
    <name type="scientific">Pectobacterium parvum</name>
    <dbReference type="NCBI Taxonomy" id="2778550"/>
    <lineage>
        <taxon>Bacteria</taxon>
        <taxon>Pseudomonadati</taxon>
        <taxon>Pseudomonadota</taxon>
        <taxon>Gammaproteobacteria</taxon>
        <taxon>Enterobacterales</taxon>
        <taxon>Pectobacteriaceae</taxon>
        <taxon>Pectobacterium</taxon>
    </lineage>
</organism>
<proteinExistence type="inferred from homology"/>